<dbReference type="PROSITE" id="PS51608">
    <property type="entry name" value="SAM_MT_UBIE"/>
    <property type="match status" value="1"/>
</dbReference>
<dbReference type="GO" id="GO:0008168">
    <property type="term" value="F:methyltransferase activity"/>
    <property type="evidence" value="ECO:0007669"/>
    <property type="project" value="UniProtKB-KW"/>
</dbReference>
<dbReference type="InterPro" id="IPR029063">
    <property type="entry name" value="SAM-dependent_MTases_sf"/>
</dbReference>
<evidence type="ECO:0000259" key="5">
    <source>
        <dbReference type="Pfam" id="PF13847"/>
    </source>
</evidence>
<dbReference type="Pfam" id="PF13847">
    <property type="entry name" value="Methyltransf_31"/>
    <property type="match status" value="1"/>
</dbReference>
<evidence type="ECO:0000256" key="2">
    <source>
        <dbReference type="ARBA" id="ARBA00022603"/>
    </source>
</evidence>
<name>A0A7K1TJT9_9BACT</name>
<feature type="domain" description="Methyltransferase" evidence="5">
    <location>
        <begin position="49"/>
        <end position="153"/>
    </location>
</feature>
<dbReference type="PANTHER" id="PTHR43591:SF24">
    <property type="entry name" value="2-METHOXY-6-POLYPRENYL-1,4-BENZOQUINOL METHYLASE, MITOCHONDRIAL"/>
    <property type="match status" value="1"/>
</dbReference>
<keyword evidence="7" id="KW-1185">Reference proteome</keyword>
<evidence type="ECO:0000256" key="4">
    <source>
        <dbReference type="ARBA" id="ARBA00022691"/>
    </source>
</evidence>
<keyword evidence="1" id="KW-0474">Menaquinone biosynthesis</keyword>
<dbReference type="EMBL" id="WQKZ01000006">
    <property type="protein sequence ID" value="MVN78665.1"/>
    <property type="molecule type" value="Genomic_DNA"/>
</dbReference>
<keyword evidence="3 6" id="KW-0808">Transferase</keyword>
<evidence type="ECO:0000256" key="1">
    <source>
        <dbReference type="ARBA" id="ARBA00022428"/>
    </source>
</evidence>
<dbReference type="InterPro" id="IPR004033">
    <property type="entry name" value="UbiE/COQ5_MeTrFase"/>
</dbReference>
<organism evidence="6 7">
    <name type="scientific">Hymenobacter ginkgonis</name>
    <dbReference type="NCBI Taxonomy" id="2682976"/>
    <lineage>
        <taxon>Bacteria</taxon>
        <taxon>Pseudomonadati</taxon>
        <taxon>Bacteroidota</taxon>
        <taxon>Cytophagia</taxon>
        <taxon>Cytophagales</taxon>
        <taxon>Hymenobacteraceae</taxon>
        <taxon>Hymenobacter</taxon>
    </lineage>
</organism>
<dbReference type="RefSeq" id="WP_157569014.1">
    <property type="nucleotide sequence ID" value="NZ_WQKZ01000006.1"/>
</dbReference>
<dbReference type="CDD" id="cd02440">
    <property type="entry name" value="AdoMet_MTases"/>
    <property type="match status" value="1"/>
</dbReference>
<comment type="caution">
    <text evidence="6">The sequence shown here is derived from an EMBL/GenBank/DDBJ whole genome shotgun (WGS) entry which is preliminary data.</text>
</comment>
<evidence type="ECO:0000256" key="3">
    <source>
        <dbReference type="ARBA" id="ARBA00022679"/>
    </source>
</evidence>
<dbReference type="AlphaFoldDB" id="A0A7K1TJT9"/>
<proteinExistence type="predicted"/>
<dbReference type="InterPro" id="IPR025714">
    <property type="entry name" value="Methyltranfer_dom"/>
</dbReference>
<dbReference type="PANTHER" id="PTHR43591">
    <property type="entry name" value="METHYLTRANSFERASE"/>
    <property type="match status" value="1"/>
</dbReference>
<keyword evidence="4" id="KW-0949">S-adenosyl-L-methionine</keyword>
<reference evidence="6 7" key="1">
    <citation type="submission" date="2019-12" db="EMBL/GenBank/DDBJ databases">
        <title>Hymenobacter sp. HMF4947 Genome sequencing and assembly.</title>
        <authorList>
            <person name="Kang H."/>
            <person name="Cha I."/>
            <person name="Kim H."/>
            <person name="Joh K."/>
        </authorList>
    </citation>
    <scope>NUCLEOTIDE SEQUENCE [LARGE SCALE GENOMIC DNA]</scope>
    <source>
        <strain evidence="6 7">HMF4947</strain>
    </source>
</reference>
<sequence length="282" mass="30579">MEATLLQIRDQQRQTWDTFSPGWKKWDTWAMNFMRPMGNAIIESLHIQPAAEVLDVATGTGEPGLTIARLATQGHVVGLDLSEGMLATARENAAQQGITNYQAVAGDVCELPFADQRFDAISCRMGFMFFPDMQLAAQEMYRVLKPGGRLATSVWASPPQNPWISTMMGTIASQMALPTPAPLAPGMFRCAQPGLLAGLLRNAGFQHVEEKTVTGLLTFATPEEYWQNMLEVAAPVVAILSKADEATRAAIKAALFAALEQQVVDGKIQLPFASLVLSAVKS</sequence>
<evidence type="ECO:0000313" key="6">
    <source>
        <dbReference type="EMBL" id="MVN78665.1"/>
    </source>
</evidence>
<dbReference type="Proteomes" id="UP000441336">
    <property type="component" value="Unassembled WGS sequence"/>
</dbReference>
<dbReference type="SUPFAM" id="SSF53335">
    <property type="entry name" value="S-adenosyl-L-methionine-dependent methyltransferases"/>
    <property type="match status" value="1"/>
</dbReference>
<gene>
    <name evidence="6" type="ORF">GO988_20215</name>
</gene>
<evidence type="ECO:0000313" key="7">
    <source>
        <dbReference type="Proteomes" id="UP000441336"/>
    </source>
</evidence>
<dbReference type="GO" id="GO:0009234">
    <property type="term" value="P:menaquinone biosynthetic process"/>
    <property type="evidence" value="ECO:0007669"/>
    <property type="project" value="UniProtKB-KW"/>
</dbReference>
<accession>A0A7K1TJT9</accession>
<dbReference type="GO" id="GO:0032259">
    <property type="term" value="P:methylation"/>
    <property type="evidence" value="ECO:0007669"/>
    <property type="project" value="UniProtKB-KW"/>
</dbReference>
<dbReference type="Gene3D" id="3.40.50.150">
    <property type="entry name" value="Vaccinia Virus protein VP39"/>
    <property type="match status" value="1"/>
</dbReference>
<protein>
    <submittedName>
        <fullName evidence="6">Methyltransferase domain-containing protein</fullName>
    </submittedName>
</protein>
<keyword evidence="2 6" id="KW-0489">Methyltransferase</keyword>